<dbReference type="Proteomes" id="UP001143400">
    <property type="component" value="Unassembled WGS sequence"/>
</dbReference>
<organism evidence="11 14">
    <name type="scientific">Methylopila capsulata</name>
    <dbReference type="NCBI Taxonomy" id="61654"/>
    <lineage>
        <taxon>Bacteria</taxon>
        <taxon>Pseudomonadati</taxon>
        <taxon>Pseudomonadota</taxon>
        <taxon>Alphaproteobacteria</taxon>
        <taxon>Hyphomicrobiales</taxon>
        <taxon>Methylopilaceae</taxon>
        <taxon>Methylopila</taxon>
    </lineage>
</organism>
<dbReference type="Pfam" id="PF00127">
    <property type="entry name" value="Copper-bind"/>
    <property type="match status" value="1"/>
</dbReference>
<dbReference type="GO" id="GO:0042597">
    <property type="term" value="C:periplasmic space"/>
    <property type="evidence" value="ECO:0007669"/>
    <property type="project" value="UniProtKB-SubCell"/>
</dbReference>
<name>A0A9W6MSY9_9HYPH</name>
<feature type="chain" id="PRO_5040810500" description="Pseudoazurin" evidence="9">
    <location>
        <begin position="22"/>
        <end position="152"/>
    </location>
</feature>
<dbReference type="NCBIfam" id="TIGR02375">
    <property type="entry name" value="pseudoazurin"/>
    <property type="match status" value="1"/>
</dbReference>
<dbReference type="EMBL" id="BSFF01000003">
    <property type="protein sequence ID" value="GLK56546.1"/>
    <property type="molecule type" value="Genomic_DNA"/>
</dbReference>
<evidence type="ECO:0000256" key="2">
    <source>
        <dbReference type="ARBA" id="ARBA00022448"/>
    </source>
</evidence>
<dbReference type="InterPro" id="IPR000923">
    <property type="entry name" value="BlueCu_1"/>
</dbReference>
<dbReference type="CDD" id="cd04218">
    <property type="entry name" value="Pseudoazurin"/>
    <property type="match status" value="1"/>
</dbReference>
<dbReference type="AlphaFoldDB" id="A0A9W6MSY9"/>
<evidence type="ECO:0000259" key="10">
    <source>
        <dbReference type="Pfam" id="PF00127"/>
    </source>
</evidence>
<keyword evidence="4" id="KW-0574">Periplasm</keyword>
<evidence type="ECO:0000256" key="7">
    <source>
        <dbReference type="NCBIfam" id="TIGR02375"/>
    </source>
</evidence>
<evidence type="ECO:0000313" key="14">
    <source>
        <dbReference type="Proteomes" id="UP001143400"/>
    </source>
</evidence>
<evidence type="ECO:0000256" key="5">
    <source>
        <dbReference type="ARBA" id="ARBA00022982"/>
    </source>
</evidence>
<feature type="binding site" evidence="8">
    <location>
        <position position="61"/>
    </location>
    <ligand>
        <name>Cu cation</name>
        <dbReference type="ChEBI" id="CHEBI:23378"/>
    </ligand>
</feature>
<dbReference type="EMBL" id="JAFBCY010000003">
    <property type="protein sequence ID" value="MBM7852337.1"/>
    <property type="molecule type" value="Genomic_DNA"/>
</dbReference>
<feature type="binding site" evidence="8">
    <location>
        <position position="107"/>
    </location>
    <ligand>
        <name>Cu cation</name>
        <dbReference type="ChEBI" id="CHEBI:23378"/>
    </ligand>
</feature>
<dbReference type="Gene3D" id="2.60.40.420">
    <property type="entry name" value="Cupredoxins - blue copper proteins"/>
    <property type="match status" value="1"/>
</dbReference>
<evidence type="ECO:0000256" key="6">
    <source>
        <dbReference type="ARBA" id="ARBA00023008"/>
    </source>
</evidence>
<dbReference type="PRINTS" id="PR00155">
    <property type="entry name" value="AMICYANIN"/>
</dbReference>
<dbReference type="SUPFAM" id="SSF49503">
    <property type="entry name" value="Cupredoxins"/>
    <property type="match status" value="1"/>
</dbReference>
<feature type="binding site" evidence="8">
    <location>
        <position position="102"/>
    </location>
    <ligand>
        <name>Cu cation</name>
        <dbReference type="ChEBI" id="CHEBI:23378"/>
    </ligand>
</feature>
<dbReference type="InterPro" id="IPR002386">
    <property type="entry name" value="Amicyanin/Pseudoazurin"/>
</dbReference>
<evidence type="ECO:0000256" key="4">
    <source>
        <dbReference type="ARBA" id="ARBA00022764"/>
    </source>
</evidence>
<dbReference type="GO" id="GO:0005507">
    <property type="term" value="F:copper ion binding"/>
    <property type="evidence" value="ECO:0007669"/>
    <property type="project" value="UniProtKB-UniRule"/>
</dbReference>
<evidence type="ECO:0000256" key="3">
    <source>
        <dbReference type="ARBA" id="ARBA00022723"/>
    </source>
</evidence>
<protein>
    <recommendedName>
        <fullName evidence="7">Pseudoazurin</fullName>
    </recommendedName>
</protein>
<evidence type="ECO:0000256" key="9">
    <source>
        <dbReference type="SAM" id="SignalP"/>
    </source>
</evidence>
<keyword evidence="13" id="KW-1185">Reference proteome</keyword>
<dbReference type="PRINTS" id="PR00156">
    <property type="entry name" value="COPPERBLUE"/>
</dbReference>
<keyword evidence="2" id="KW-0813">Transport</keyword>
<reference evidence="11" key="1">
    <citation type="journal article" date="2014" name="Int. J. Syst. Evol. Microbiol.">
        <title>Complete genome sequence of Corynebacterium casei LMG S-19264T (=DSM 44701T), isolated from a smear-ripened cheese.</title>
        <authorList>
            <consortium name="US DOE Joint Genome Institute (JGI-PGF)"/>
            <person name="Walter F."/>
            <person name="Albersmeier A."/>
            <person name="Kalinowski J."/>
            <person name="Ruckert C."/>
        </authorList>
    </citation>
    <scope>NUCLEOTIDE SEQUENCE</scope>
    <source>
        <strain evidence="11">VKM B-1606</strain>
    </source>
</reference>
<evidence type="ECO:0000256" key="8">
    <source>
        <dbReference type="PIRSR" id="PIRSR602386-1"/>
    </source>
</evidence>
<comment type="subcellular location">
    <subcellularLocation>
        <location evidence="1">Periplasm</location>
    </subcellularLocation>
</comment>
<keyword evidence="6 8" id="KW-0186">Copper</keyword>
<evidence type="ECO:0000313" key="12">
    <source>
        <dbReference type="EMBL" id="MBM7852337.1"/>
    </source>
</evidence>
<dbReference type="InterPro" id="IPR008972">
    <property type="entry name" value="Cupredoxin"/>
</dbReference>
<evidence type="ECO:0000313" key="11">
    <source>
        <dbReference type="EMBL" id="GLK56546.1"/>
    </source>
</evidence>
<dbReference type="Proteomes" id="UP000758856">
    <property type="component" value="Unassembled WGS sequence"/>
</dbReference>
<dbReference type="InterPro" id="IPR012745">
    <property type="entry name" value="Pseudoazurin"/>
</dbReference>
<keyword evidence="5" id="KW-0249">Electron transport</keyword>
<keyword evidence="3 8" id="KW-0479">Metal-binding</keyword>
<reference evidence="11" key="3">
    <citation type="submission" date="2023-01" db="EMBL/GenBank/DDBJ databases">
        <authorList>
            <person name="Sun Q."/>
            <person name="Evtushenko L."/>
        </authorList>
    </citation>
    <scope>NUCLEOTIDE SEQUENCE</scope>
    <source>
        <strain evidence="11">VKM B-1606</strain>
    </source>
</reference>
<feature type="domain" description="Blue (type 1) copper" evidence="10">
    <location>
        <begin position="27"/>
        <end position="113"/>
    </location>
</feature>
<gene>
    <name evidence="11" type="ORF">GCM10008170_25650</name>
    <name evidence="12" type="ORF">JOD31_002579</name>
</gene>
<keyword evidence="9" id="KW-0732">Signal</keyword>
<dbReference type="InterPro" id="IPR001235">
    <property type="entry name" value="Copper_blue_Plastocyanin"/>
</dbReference>
<proteinExistence type="predicted"/>
<evidence type="ECO:0000313" key="13">
    <source>
        <dbReference type="Proteomes" id="UP000758856"/>
    </source>
</evidence>
<dbReference type="RefSeq" id="WP_204950741.1">
    <property type="nucleotide sequence ID" value="NZ_BSFF01000003.1"/>
</dbReference>
<accession>A0A9W6MSY9</accession>
<feature type="signal peptide" evidence="9">
    <location>
        <begin position="1"/>
        <end position="21"/>
    </location>
</feature>
<comment type="caution">
    <text evidence="11">The sequence shown here is derived from an EMBL/GenBank/DDBJ whole genome shotgun (WGS) entry which is preliminary data.</text>
</comment>
<feature type="binding site" evidence="8">
    <location>
        <position position="99"/>
    </location>
    <ligand>
        <name>Cu cation</name>
        <dbReference type="ChEBI" id="CHEBI:23378"/>
    </ligand>
</feature>
<comment type="cofactor">
    <cofactor evidence="8">
        <name>Cu cation</name>
        <dbReference type="ChEBI" id="CHEBI:23378"/>
    </cofactor>
    <text evidence="8">Binds 1 copper ion per subunit.</text>
</comment>
<reference evidence="12 13" key="2">
    <citation type="submission" date="2021-01" db="EMBL/GenBank/DDBJ databases">
        <title>Genomic Encyclopedia of Type Strains, Phase IV (KMG-IV): sequencing the most valuable type-strain genomes for metagenomic binning, comparative biology and taxonomic classification.</title>
        <authorList>
            <person name="Goeker M."/>
        </authorList>
    </citation>
    <scope>NUCLEOTIDE SEQUENCE [LARGE SCALE GENOMIC DNA]</scope>
    <source>
        <strain evidence="12 13">DSM 6130</strain>
    </source>
</reference>
<evidence type="ECO:0000256" key="1">
    <source>
        <dbReference type="ARBA" id="ARBA00004418"/>
    </source>
</evidence>
<dbReference type="GO" id="GO:0009055">
    <property type="term" value="F:electron transfer activity"/>
    <property type="evidence" value="ECO:0007669"/>
    <property type="project" value="InterPro"/>
</dbReference>
<sequence>MWRGFVLAAAALMTLVAGVEAAEVEVKMLNQGAEGRMVFEPNFVKINPGDTVKFVAADPSHNAETIPGMLPDGAQPFKGEFNKDISVTFDKEGVYGVKCLPHAGMGMVALVAVGASYPNLEAAKGVKQTGVAKKKFEALFKKLDETKGAAAQ</sequence>